<dbReference type="AlphaFoldDB" id="Q5DUB6"/>
<feature type="compositionally biased region" description="Polar residues" evidence="1">
    <location>
        <begin position="380"/>
        <end position="401"/>
    </location>
</feature>
<reference evidence="2" key="1">
    <citation type="journal article" date="2005" name="Antimicrob. Agents Chemother.">
        <title>Novel spectinomycin/streptomycin resistance gene, aadA14, from Pasteurella multocida.</title>
        <authorList>
            <person name="Kehrenberg C."/>
            <person name="Catry B."/>
            <person name="Haesebrouck F."/>
            <person name="de Kruif A."/>
            <person name="Schwarz S."/>
        </authorList>
    </citation>
    <scope>NUCLEOTIDE SEQUENCE [LARGE SCALE GENOMIC DNA]</scope>
    <source>
        <strain evidence="2">6647</strain>
        <plasmid evidence="2">pCCK647</plasmid>
    </source>
</reference>
<evidence type="ECO:0000313" key="2">
    <source>
        <dbReference type="EMBL" id="CAI57699.1"/>
    </source>
</evidence>
<organism evidence="2">
    <name type="scientific">Pasteurella multocida</name>
    <dbReference type="NCBI Taxonomy" id="747"/>
    <lineage>
        <taxon>Bacteria</taxon>
        <taxon>Pseudomonadati</taxon>
        <taxon>Pseudomonadota</taxon>
        <taxon>Gammaproteobacteria</taxon>
        <taxon>Pasteurellales</taxon>
        <taxon>Pasteurellaceae</taxon>
        <taxon>Pasteurella</taxon>
    </lineage>
</organism>
<protein>
    <submittedName>
        <fullName evidence="2">Mobilization protein</fullName>
    </submittedName>
</protein>
<name>Q5DUB6_PASMD</name>
<evidence type="ECO:0000256" key="1">
    <source>
        <dbReference type="SAM" id="MobiDB-lite"/>
    </source>
</evidence>
<sequence>MIVKFFKKRGKGKASSCKACINYLLNKPDFTAQILQGDPLLSESIADSLDFNNTYTAGCLSFEEFNLPIEAKRDIMARFEQAIFAGLEPEQYNISWVQHTDKGRLELNFVIPNVELTTGKRLQPYYDKADRPLVENFKQVINHEYSLSDPNDPKKKNTLLTKQELPSNKKQALQAITDGLTALATAGHINDRQDVINALERAGFEIARITPKNISIKTDGQNLRLKGAFYEQDFRFSTDLSADIEERAREYKRDSAERYQTARAKLDTAITARQQEFSRKYPNRAGEIDKKYRENVSIADPNRLDSISLDSDNRRDFNVAGEERLSRDDRMAKLSRDSQRAERGDQAINLQNRQGDQTLYSSGQGFNGKNVGREPENNRSTRNQETGGEINGDSNPTNRNDSFIAESLARIIKRARERTADFISRVGEFANRKRLNHSTIPRNQRAINDITDFNKQLKAVIEQRQKQRSKGMSL</sequence>
<gene>
    <name evidence="2" type="primary">mobA</name>
</gene>
<keyword evidence="2" id="KW-0614">Plasmid</keyword>
<feature type="compositionally biased region" description="Basic and acidic residues" evidence="1">
    <location>
        <begin position="320"/>
        <end position="345"/>
    </location>
</feature>
<accession>Q5DUB6</accession>
<geneLocation type="plasmid" evidence="2">
    <name>pCCK647</name>
</geneLocation>
<feature type="compositionally biased region" description="Polar residues" evidence="1">
    <location>
        <begin position="348"/>
        <end position="364"/>
    </location>
</feature>
<dbReference type="EMBL" id="AJ884726">
    <property type="protein sequence ID" value="CAI57699.1"/>
    <property type="molecule type" value="Genomic_DNA"/>
</dbReference>
<feature type="region of interest" description="Disordered" evidence="1">
    <location>
        <begin position="320"/>
        <end position="401"/>
    </location>
</feature>
<proteinExistence type="predicted"/>